<dbReference type="EMBL" id="LCAV01000030">
    <property type="protein sequence ID" value="KKR97460.1"/>
    <property type="molecule type" value="Genomic_DNA"/>
</dbReference>
<dbReference type="Pfam" id="PF18914">
    <property type="entry name" value="DUF5666"/>
    <property type="match status" value="2"/>
</dbReference>
<feature type="domain" description="DUF5666" evidence="3">
    <location>
        <begin position="149"/>
        <end position="216"/>
    </location>
</feature>
<sequence>MKKLLILITMFSLLGLGVLPVLAEETTSATAQSAPEVYKGAVVLYGDLTAKSSPTVPSDLTVTIKRIQGRVNGKGKKAFVNYPVVEKIVTVHVTADTNIVRKYMGKADLSELAVGDKLMVVGKLQEDGSVNANLVKDESIQVTFQARNGEVTSIDITTQTFNIKNDNKEYKIFVTANTKFAKVGIKLPTFADLKVGDKVVVRGVIRQVRNEITADSVVIRPNMELQKLQQEKIRVETVIAQMKQKLAEAEKRLAEIIAKLGIQPVTLPATQ</sequence>
<accession>A0A0G0XL02</accession>
<evidence type="ECO:0000313" key="5">
    <source>
        <dbReference type="Proteomes" id="UP000034108"/>
    </source>
</evidence>
<comment type="caution">
    <text evidence="4">The sequence shown here is derived from an EMBL/GenBank/DDBJ whole genome shotgun (WGS) entry which is preliminary data.</text>
</comment>
<name>A0A0G0XL02_9BACT</name>
<keyword evidence="1" id="KW-0175">Coiled coil</keyword>
<organism evidence="4 5">
    <name type="scientific">Candidatus Magasanikbacteria bacterium GW2011_GWC2_41_17</name>
    <dbReference type="NCBI Taxonomy" id="1619048"/>
    <lineage>
        <taxon>Bacteria</taxon>
        <taxon>Candidatus Magasanikiibacteriota</taxon>
    </lineage>
</organism>
<feature type="domain" description="DUF5666" evidence="3">
    <location>
        <begin position="89"/>
        <end position="133"/>
    </location>
</feature>
<dbReference type="Proteomes" id="UP000034108">
    <property type="component" value="Unassembled WGS sequence"/>
</dbReference>
<evidence type="ECO:0000313" key="4">
    <source>
        <dbReference type="EMBL" id="KKR97460.1"/>
    </source>
</evidence>
<feature type="coiled-coil region" evidence="1">
    <location>
        <begin position="225"/>
        <end position="259"/>
    </location>
</feature>
<proteinExistence type="predicted"/>
<feature type="signal peptide" evidence="2">
    <location>
        <begin position="1"/>
        <end position="23"/>
    </location>
</feature>
<dbReference type="STRING" id="1619048.UU49_C0030G0014"/>
<evidence type="ECO:0000256" key="2">
    <source>
        <dbReference type="SAM" id="SignalP"/>
    </source>
</evidence>
<dbReference type="AlphaFoldDB" id="A0A0G0XL02"/>
<feature type="chain" id="PRO_5002535356" description="DUF5666 domain-containing protein" evidence="2">
    <location>
        <begin position="24"/>
        <end position="271"/>
    </location>
</feature>
<gene>
    <name evidence="4" type="ORF">UU49_C0030G0014</name>
</gene>
<evidence type="ECO:0000259" key="3">
    <source>
        <dbReference type="Pfam" id="PF18914"/>
    </source>
</evidence>
<evidence type="ECO:0000256" key="1">
    <source>
        <dbReference type="SAM" id="Coils"/>
    </source>
</evidence>
<keyword evidence="2" id="KW-0732">Signal</keyword>
<protein>
    <recommendedName>
        <fullName evidence="3">DUF5666 domain-containing protein</fullName>
    </recommendedName>
</protein>
<reference evidence="4 5" key="1">
    <citation type="journal article" date="2015" name="Nature">
        <title>rRNA introns, odd ribosomes, and small enigmatic genomes across a large radiation of phyla.</title>
        <authorList>
            <person name="Brown C.T."/>
            <person name="Hug L.A."/>
            <person name="Thomas B.C."/>
            <person name="Sharon I."/>
            <person name="Castelle C.J."/>
            <person name="Singh A."/>
            <person name="Wilkins M.J."/>
            <person name="Williams K.H."/>
            <person name="Banfield J.F."/>
        </authorList>
    </citation>
    <scope>NUCLEOTIDE SEQUENCE [LARGE SCALE GENOMIC DNA]</scope>
</reference>
<dbReference type="InterPro" id="IPR043724">
    <property type="entry name" value="DUF5666"/>
</dbReference>